<accession>A0A2N7RY75</accession>
<dbReference type="EMBL" id="PNQX01000003">
    <property type="protein sequence ID" value="PMQ18843.1"/>
    <property type="molecule type" value="Genomic_DNA"/>
</dbReference>
<evidence type="ECO:0000256" key="1">
    <source>
        <dbReference type="SAM" id="SignalP"/>
    </source>
</evidence>
<keyword evidence="1" id="KW-0732">Signal</keyword>
<evidence type="ECO:0000313" key="2">
    <source>
        <dbReference type="EMBL" id="PMQ18843.1"/>
    </source>
</evidence>
<protein>
    <submittedName>
        <fullName evidence="2">Uncharacterized protein</fullName>
    </submittedName>
</protein>
<comment type="caution">
    <text evidence="2">The sequence shown here is derived from an EMBL/GenBank/DDBJ whole genome shotgun (WGS) entry which is preliminary data.</text>
</comment>
<feature type="signal peptide" evidence="1">
    <location>
        <begin position="1"/>
        <end position="33"/>
    </location>
</feature>
<dbReference type="RefSeq" id="WP_102598998.1">
    <property type="nucleotide sequence ID" value="NZ_JBQGNZ010000132.1"/>
</dbReference>
<dbReference type="Proteomes" id="UP000235739">
    <property type="component" value="Unassembled WGS sequence"/>
</dbReference>
<evidence type="ECO:0000313" key="3">
    <source>
        <dbReference type="Proteomes" id="UP000235739"/>
    </source>
</evidence>
<reference evidence="2 3" key="1">
    <citation type="journal article" date="2017" name="Elife">
        <title>Extensive horizontal gene transfer in cheese-associated bacteria.</title>
        <authorList>
            <person name="Bonham K.S."/>
            <person name="Wolfe B.E."/>
            <person name="Dutton R.J."/>
        </authorList>
    </citation>
    <scope>NUCLEOTIDE SEQUENCE [LARGE SCALE GENOMIC DNA]</scope>
    <source>
        <strain evidence="2 3">JB182</strain>
    </source>
</reference>
<proteinExistence type="predicted"/>
<dbReference type="AlphaFoldDB" id="A0A2N7RY75"/>
<name>A0A2N7RY75_9MICC</name>
<gene>
    <name evidence="2" type="ORF">CIK84_15765</name>
</gene>
<organism evidence="2 3">
    <name type="scientific">Glutamicibacter arilaitensis</name>
    <dbReference type="NCBI Taxonomy" id="256701"/>
    <lineage>
        <taxon>Bacteria</taxon>
        <taxon>Bacillati</taxon>
        <taxon>Actinomycetota</taxon>
        <taxon>Actinomycetes</taxon>
        <taxon>Micrococcales</taxon>
        <taxon>Micrococcaceae</taxon>
        <taxon>Glutamicibacter</taxon>
    </lineage>
</organism>
<sequence length="289" mass="30569">MRANLTFIRGTKLLGISGICLSLTLFGMNIASAAEPAPLDLENYSSEKLIVDQSSIEVTDGNASMSLTLPGKPAELATPDLSGVPETLIAHATEPALTTETKEASISSFETPNGSQTLISIESAEASHTYNFPFEAPSGSVSQLEKDGSVSFINDEGEYVGGISEPWAYDANGKQLETSFSLSNGILTQTVEFDEHTAFPVVADPNTVWGWTVCVATVGANLMPWGAAAKVGYKLVKRFGSVKKGVNIIWRAYHSKKGATAKRNAAVAVAGGLFAELIGINDIKQNCFS</sequence>
<feature type="chain" id="PRO_5014724438" evidence="1">
    <location>
        <begin position="34"/>
        <end position="289"/>
    </location>
</feature>